<evidence type="ECO:0000313" key="5">
    <source>
        <dbReference type="Proteomes" id="UP001139534"/>
    </source>
</evidence>
<dbReference type="PANTHER" id="PTHR43479:SF22">
    <property type="entry name" value="TRANSCRIPTIONAL REGULATOR, TETR FAMILY"/>
    <property type="match status" value="1"/>
</dbReference>
<accession>A0A9X1XZM3</accession>
<dbReference type="PANTHER" id="PTHR43479">
    <property type="entry name" value="ACREF/ENVCD OPERON REPRESSOR-RELATED"/>
    <property type="match status" value="1"/>
</dbReference>
<evidence type="ECO:0000313" key="4">
    <source>
        <dbReference type="EMBL" id="MCK8488202.1"/>
    </source>
</evidence>
<dbReference type="RefSeq" id="WP_248552281.1">
    <property type="nucleotide sequence ID" value="NZ_JALPRK010000011.1"/>
</dbReference>
<dbReference type="GO" id="GO:0003677">
    <property type="term" value="F:DNA binding"/>
    <property type="evidence" value="ECO:0007669"/>
    <property type="project" value="UniProtKB-UniRule"/>
</dbReference>
<evidence type="ECO:0000259" key="3">
    <source>
        <dbReference type="PROSITE" id="PS50977"/>
    </source>
</evidence>
<proteinExistence type="predicted"/>
<dbReference type="Pfam" id="PF00440">
    <property type="entry name" value="TetR_N"/>
    <property type="match status" value="1"/>
</dbReference>
<dbReference type="PROSITE" id="PS50977">
    <property type="entry name" value="HTH_TETR_2"/>
    <property type="match status" value="1"/>
</dbReference>
<comment type="caution">
    <text evidence="4">The sequence shown here is derived from an EMBL/GenBank/DDBJ whole genome shotgun (WGS) entry which is preliminary data.</text>
</comment>
<dbReference type="SUPFAM" id="SSF46689">
    <property type="entry name" value="Homeodomain-like"/>
    <property type="match status" value="1"/>
</dbReference>
<feature type="domain" description="HTH tetR-type" evidence="3">
    <location>
        <begin position="6"/>
        <end position="66"/>
    </location>
</feature>
<feature type="DNA-binding region" description="H-T-H motif" evidence="2">
    <location>
        <begin position="29"/>
        <end position="48"/>
    </location>
</feature>
<dbReference type="Gene3D" id="1.10.357.10">
    <property type="entry name" value="Tetracycline Repressor, domain 2"/>
    <property type="match status" value="1"/>
</dbReference>
<dbReference type="AlphaFoldDB" id="A0A9X1XZM3"/>
<dbReference type="InterPro" id="IPR009057">
    <property type="entry name" value="Homeodomain-like_sf"/>
</dbReference>
<evidence type="ECO:0000256" key="2">
    <source>
        <dbReference type="PROSITE-ProRule" id="PRU00335"/>
    </source>
</evidence>
<sequence>MSQPSIDKKKLILRAAMQLFAAKGSSATSMQEIAEACGMSKGSLYLHFKSKEELEQSLFEYCYQMLLDHLTQVELQQGLTPKEKLRRQLVVMLELVLELREFLIMQFQDWHKNGTPYKEPAAVQAHNAKLLRHGKNKLEAVYGPRIEPYTGDLLTIAYGMVGIYVRLLFEPHVSVSPERMAEHLMDLLDLAAQHQLNNRPVPLISEETLRLMSEGAPGSLDLQQHPLLTIKGLRDTLGDNISDPDRQQEALETLQILEHEILELRPRRAIIKGMLANLAAMPELAPRSAELEQLLQVYTQHS</sequence>
<gene>
    <name evidence="4" type="ORF">M0651_13555</name>
</gene>
<protein>
    <submittedName>
        <fullName evidence="4">TetR/AcrR family transcriptional regulator</fullName>
    </submittedName>
</protein>
<dbReference type="Proteomes" id="UP001139534">
    <property type="component" value="Unassembled WGS sequence"/>
</dbReference>
<keyword evidence="5" id="KW-1185">Reference proteome</keyword>
<dbReference type="EMBL" id="JALPRK010000011">
    <property type="protein sequence ID" value="MCK8488202.1"/>
    <property type="molecule type" value="Genomic_DNA"/>
</dbReference>
<name>A0A9X1XZM3_9BACL</name>
<organism evidence="4 5">
    <name type="scientific">Paenibacillus mellifer</name>
    <dbReference type="NCBI Taxonomy" id="2937794"/>
    <lineage>
        <taxon>Bacteria</taxon>
        <taxon>Bacillati</taxon>
        <taxon>Bacillota</taxon>
        <taxon>Bacilli</taxon>
        <taxon>Bacillales</taxon>
        <taxon>Paenibacillaceae</taxon>
        <taxon>Paenibacillus</taxon>
    </lineage>
</organism>
<evidence type="ECO:0000256" key="1">
    <source>
        <dbReference type="ARBA" id="ARBA00023125"/>
    </source>
</evidence>
<reference evidence="4" key="1">
    <citation type="submission" date="2022-04" db="EMBL/GenBank/DDBJ databases">
        <authorList>
            <person name="Seo M.-J."/>
        </authorList>
    </citation>
    <scope>NUCLEOTIDE SEQUENCE</scope>
    <source>
        <strain evidence="4">MBLB2552</strain>
    </source>
</reference>
<dbReference type="InterPro" id="IPR001647">
    <property type="entry name" value="HTH_TetR"/>
</dbReference>
<keyword evidence="1 2" id="KW-0238">DNA-binding</keyword>
<dbReference type="PRINTS" id="PR00455">
    <property type="entry name" value="HTHTETR"/>
</dbReference>
<dbReference type="InterPro" id="IPR050624">
    <property type="entry name" value="HTH-type_Tx_Regulator"/>
</dbReference>